<dbReference type="Gene3D" id="2.60.40.2700">
    <property type="match status" value="1"/>
</dbReference>
<dbReference type="InterPro" id="IPR029052">
    <property type="entry name" value="Metallo-depent_PP-like"/>
</dbReference>
<gene>
    <name evidence="1" type="ORF">C3E78_00390</name>
</gene>
<dbReference type="InterPro" id="IPR004843">
    <property type="entry name" value="Calcineurin-like_PHP"/>
</dbReference>
<dbReference type="Gene3D" id="3.60.21.10">
    <property type="match status" value="1"/>
</dbReference>
<dbReference type="PANTHER" id="PTHR45867">
    <property type="entry name" value="PURPLE ACID PHOSPHATASE"/>
    <property type="match status" value="1"/>
</dbReference>
<dbReference type="Pfam" id="PF16656">
    <property type="entry name" value="Pur_ac_phosph_N"/>
    <property type="match status" value="1"/>
</dbReference>
<dbReference type="AlphaFoldDB" id="A0A2S0WHQ4"/>
<dbReference type="Gene3D" id="2.60.40.380">
    <property type="entry name" value="Purple acid phosphatase-like, N-terminal"/>
    <property type="match status" value="1"/>
</dbReference>
<evidence type="ECO:0000313" key="1">
    <source>
        <dbReference type="EMBL" id="AWB90814.1"/>
    </source>
</evidence>
<dbReference type="InterPro" id="IPR015914">
    <property type="entry name" value="PAPs_N"/>
</dbReference>
<sequence length="880" mass="94857">MKLKPRTTSLVLAPLLVGGLLATVGTGARAADPQPILTTGSTTWKYVQNDAHPSPGSLGWTTPTFDDSSWLSGKGGLGGKKDGTADSPVYDSSHTAATQLALDAPGSADRVRTYFLRTEFTLTADQLADIGELKGTVQADDGVIVYANGSEVARTDVPADTPEIGYANVDDTDLDTTSVSIPPDLLNVGENTIAVALHNQRASSSDVYFDFTDLTPVSAEDARPKPTRIILTPTETPETSQAFTWLAAIGADTTGKVQIRPTAGGATRTVKGYSQGTSPNNNFLHFSTTVTGLKQATSYDYRVASGSSWSDWKTFSTADPSDKDFEYVYYGDAQVGLDTTWPKVVNQALKKAPDAIGSVHAGDLIDSATNDTQWLNWFKGMETSAATKNVFAAPGNHEYTGDKLLTSWKAHFEYPLNQPSDSTIGDMAKLADGTTDVAKQYRAFFDHWAEFAAETVYFSDYQGVRFITINATRDTTFLTPDKLPACSGADCPSGKVAELWTQYQSEWLDHVLTDSPSKWNVVTFHQPVYSASEGRDEPILRKYWVPVFEKHNVDLVQMGHDHVYSRGFKNDDTTETPGVTDGPVYIVSNSGAKHYDLETDAKNVWTNNGATQVKKGEHFTTYQVISVSEDALHYTSYIAEKTDTATTDLKVGDVWDEFTVSKSDAGRKYVTEAGVPVPPLEDPAPEVPAPVITDQPGAKVKATVGDDVTLDVDVDSEADVTYQWQRRAATGGEWTDLKGQDEKSLTLEEVGAREARYVYRVQVTAGGQVVTSTPTALVVSKKATSVSIGATSFRKGSKGTVNVTASQSGMVRVTVKQGAVTRTAYASVRAGSSVKVKTGVLSKKGTRHLTVTATFTPNDSATYASSTVTKKVTAKKKKKK</sequence>
<organism evidence="1 2">
    <name type="scientific">Aeromicrobium chenweiae</name>
    <dbReference type="NCBI Taxonomy" id="2079793"/>
    <lineage>
        <taxon>Bacteria</taxon>
        <taxon>Bacillati</taxon>
        <taxon>Actinomycetota</taxon>
        <taxon>Actinomycetes</taxon>
        <taxon>Propionibacteriales</taxon>
        <taxon>Nocardioidaceae</taxon>
        <taxon>Aeromicrobium</taxon>
    </lineage>
</organism>
<dbReference type="GO" id="GO:0046872">
    <property type="term" value="F:metal ion binding"/>
    <property type="evidence" value="ECO:0007669"/>
    <property type="project" value="InterPro"/>
</dbReference>
<dbReference type="RefSeq" id="WP_108576460.1">
    <property type="nucleotide sequence ID" value="NZ_CP026952.1"/>
</dbReference>
<dbReference type="GO" id="GO:0003993">
    <property type="term" value="F:acid phosphatase activity"/>
    <property type="evidence" value="ECO:0007669"/>
    <property type="project" value="InterPro"/>
</dbReference>
<dbReference type="Pfam" id="PF00149">
    <property type="entry name" value="Metallophos"/>
    <property type="match status" value="1"/>
</dbReference>
<dbReference type="PANTHER" id="PTHR45867:SF3">
    <property type="entry name" value="ACID PHOSPHATASE TYPE 7"/>
    <property type="match status" value="1"/>
</dbReference>
<accession>A0A2S0WHQ4</accession>
<dbReference type="KEGG" id="aez:C3E78_00390"/>
<dbReference type="Gene3D" id="2.60.120.260">
    <property type="entry name" value="Galactose-binding domain-like"/>
    <property type="match status" value="1"/>
</dbReference>
<proteinExistence type="predicted"/>
<name>A0A2S0WHQ4_9ACTN</name>
<dbReference type="CDD" id="cd00838">
    <property type="entry name" value="MPP_superfamily"/>
    <property type="match status" value="1"/>
</dbReference>
<reference evidence="2" key="1">
    <citation type="submission" date="2018-01" db="EMBL/GenBank/DDBJ databases">
        <authorList>
            <person name="Li J."/>
        </authorList>
    </citation>
    <scope>NUCLEOTIDE SEQUENCE [LARGE SCALE GENOMIC DNA]</scope>
    <source>
        <strain evidence="2">592</strain>
    </source>
</reference>
<evidence type="ECO:0000313" key="2">
    <source>
        <dbReference type="Proteomes" id="UP000244384"/>
    </source>
</evidence>
<dbReference type="InterPro" id="IPR008963">
    <property type="entry name" value="Purple_acid_Pase-like_N"/>
</dbReference>
<protein>
    <submittedName>
        <fullName evidence="1">Metallophosphoesterase</fullName>
    </submittedName>
</protein>
<keyword evidence="2" id="KW-1185">Reference proteome</keyword>
<dbReference type="Proteomes" id="UP000244384">
    <property type="component" value="Chromosome"/>
</dbReference>
<dbReference type="SUPFAM" id="SSF49363">
    <property type="entry name" value="Purple acid phosphatase, N-terminal domain"/>
    <property type="match status" value="1"/>
</dbReference>
<accession>A0A5F2ENZ1</accession>
<dbReference type="OrthoDB" id="9804511at2"/>
<dbReference type="SUPFAM" id="SSF56300">
    <property type="entry name" value="Metallo-dependent phosphatases"/>
    <property type="match status" value="1"/>
</dbReference>
<dbReference type="EMBL" id="CP026952">
    <property type="protein sequence ID" value="AWB90814.1"/>
    <property type="molecule type" value="Genomic_DNA"/>
</dbReference>